<dbReference type="InterPro" id="IPR011701">
    <property type="entry name" value="MFS"/>
</dbReference>
<dbReference type="RefSeq" id="WP_343045709.1">
    <property type="nucleotide sequence ID" value="NZ_BAAAPP010000017.1"/>
</dbReference>
<feature type="transmembrane region" description="Helical" evidence="6">
    <location>
        <begin position="158"/>
        <end position="183"/>
    </location>
</feature>
<dbReference type="PRINTS" id="PR01036">
    <property type="entry name" value="TCRTETB"/>
</dbReference>
<feature type="transmembrane region" description="Helical" evidence="6">
    <location>
        <begin position="31"/>
        <end position="53"/>
    </location>
</feature>
<keyword evidence="4 6" id="KW-0472">Membrane</keyword>
<dbReference type="GO" id="GO:0005886">
    <property type="term" value="C:plasma membrane"/>
    <property type="evidence" value="ECO:0007669"/>
    <property type="project" value="UniProtKB-SubCell"/>
</dbReference>
<feature type="transmembrane region" description="Helical" evidence="6">
    <location>
        <begin position="357"/>
        <end position="378"/>
    </location>
</feature>
<feature type="domain" description="Major facilitator superfamily (MFS) profile" evidence="7">
    <location>
        <begin position="31"/>
        <end position="483"/>
    </location>
</feature>
<dbReference type="PANTHER" id="PTHR42718">
    <property type="entry name" value="MAJOR FACILITATOR SUPERFAMILY MULTIDRUG TRANSPORTER MFSC"/>
    <property type="match status" value="1"/>
</dbReference>
<evidence type="ECO:0000256" key="4">
    <source>
        <dbReference type="ARBA" id="ARBA00023136"/>
    </source>
</evidence>
<feature type="transmembrane region" description="Helical" evidence="6">
    <location>
        <begin position="384"/>
        <end position="411"/>
    </location>
</feature>
<name>A0A7Y9YJY6_9ACTN</name>
<dbReference type="Gene3D" id="1.20.1720.10">
    <property type="entry name" value="Multidrug resistance protein D"/>
    <property type="match status" value="1"/>
</dbReference>
<dbReference type="PANTHER" id="PTHR42718:SF39">
    <property type="entry name" value="ACTINORHODIN TRANSPORTER-RELATED"/>
    <property type="match status" value="1"/>
</dbReference>
<dbReference type="Proteomes" id="UP000537326">
    <property type="component" value="Unassembled WGS sequence"/>
</dbReference>
<accession>A0A7Y9YJY6</accession>
<feature type="transmembrane region" description="Helical" evidence="6">
    <location>
        <begin position="296"/>
        <end position="317"/>
    </location>
</feature>
<gene>
    <name evidence="8" type="ORF">BKA05_003220</name>
</gene>
<keyword evidence="3 6" id="KW-1133">Transmembrane helix</keyword>
<dbReference type="EMBL" id="JACBZI010000001">
    <property type="protein sequence ID" value="NYI11705.1"/>
    <property type="molecule type" value="Genomic_DNA"/>
</dbReference>
<evidence type="ECO:0000313" key="8">
    <source>
        <dbReference type="EMBL" id="NYI11705.1"/>
    </source>
</evidence>
<sequence>MVEQQAQPATGEDAPGQRGTAYEPDPRRWRILAVSLVVGFMSLLDVTIVNVAIPSMQSGLDTSAAAVQWVVSGYALSFGLVLVIGGRLGDAFGRRRLMLIGLSGFVASSALVGLAPGIELVVAARLLQGISAGLLTPQNSGLIQTLFRGAERGRAFGLFGFVVSISSALGPVLGGLIITLAGSEDGWRWIFWVNVPVGLVALVLVARIVPSEVSAEGSDPRLDLVGALLVGLTVLCVIYPLVSLEGGGYRWLVLLAAVPALGWAFVRWERRVVARGGAPLLDVGLLRRTPGFADGIAVGSLYFTGFTGLVLVLAIHLQTELGLGPLAAGAVLTGFAGGSAISSPLAGRVVTRVGRPLTVAALVVVLLSVVALAVVLPGQDGAGIGWVLTPLLFVAGLGGGAVISPNITLTLDEVPPRMGGAAGGALQTGQRIGSALGTAAGVTAYTVVATSYGAAAGLRAALVVAALMVAASLAVAVRSLRSPRGSA</sequence>
<feature type="transmembrane region" description="Helical" evidence="6">
    <location>
        <begin position="432"/>
        <end position="452"/>
    </location>
</feature>
<organism evidence="8 9">
    <name type="scientific">Nocardioides marinus</name>
    <dbReference type="NCBI Taxonomy" id="374514"/>
    <lineage>
        <taxon>Bacteria</taxon>
        <taxon>Bacillati</taxon>
        <taxon>Actinomycetota</taxon>
        <taxon>Actinomycetes</taxon>
        <taxon>Propionibacteriales</taxon>
        <taxon>Nocardioidaceae</taxon>
        <taxon>Nocardioides</taxon>
    </lineage>
</organism>
<feature type="transmembrane region" description="Helical" evidence="6">
    <location>
        <begin position="458"/>
        <end position="477"/>
    </location>
</feature>
<keyword evidence="9" id="KW-1185">Reference proteome</keyword>
<dbReference type="InterPro" id="IPR020846">
    <property type="entry name" value="MFS_dom"/>
</dbReference>
<dbReference type="PROSITE" id="PS50850">
    <property type="entry name" value="MFS"/>
    <property type="match status" value="1"/>
</dbReference>
<feature type="transmembrane region" description="Helical" evidence="6">
    <location>
        <begin position="323"/>
        <end position="345"/>
    </location>
</feature>
<dbReference type="GO" id="GO:0022857">
    <property type="term" value="F:transmembrane transporter activity"/>
    <property type="evidence" value="ECO:0007669"/>
    <property type="project" value="InterPro"/>
</dbReference>
<evidence type="ECO:0000313" key="9">
    <source>
        <dbReference type="Proteomes" id="UP000537326"/>
    </source>
</evidence>
<evidence type="ECO:0000259" key="7">
    <source>
        <dbReference type="PROSITE" id="PS50850"/>
    </source>
</evidence>
<feature type="transmembrane region" description="Helical" evidence="6">
    <location>
        <begin position="65"/>
        <end position="85"/>
    </location>
</feature>
<feature type="transmembrane region" description="Helical" evidence="6">
    <location>
        <begin position="248"/>
        <end position="266"/>
    </location>
</feature>
<evidence type="ECO:0000256" key="3">
    <source>
        <dbReference type="ARBA" id="ARBA00022989"/>
    </source>
</evidence>
<dbReference type="Pfam" id="PF07690">
    <property type="entry name" value="MFS_1"/>
    <property type="match status" value="1"/>
</dbReference>
<feature type="transmembrane region" description="Helical" evidence="6">
    <location>
        <begin position="222"/>
        <end position="242"/>
    </location>
</feature>
<evidence type="ECO:0000256" key="2">
    <source>
        <dbReference type="ARBA" id="ARBA00022692"/>
    </source>
</evidence>
<reference evidence="8 9" key="1">
    <citation type="submission" date="2020-07" db="EMBL/GenBank/DDBJ databases">
        <title>Sequencing the genomes of 1000 actinobacteria strains.</title>
        <authorList>
            <person name="Klenk H.-P."/>
        </authorList>
    </citation>
    <scope>NUCLEOTIDE SEQUENCE [LARGE SCALE GENOMIC DNA]</scope>
    <source>
        <strain evidence="8 9">DSM 18248</strain>
    </source>
</reference>
<proteinExistence type="predicted"/>
<dbReference type="Gene3D" id="1.20.1250.20">
    <property type="entry name" value="MFS general substrate transporter like domains"/>
    <property type="match status" value="1"/>
</dbReference>
<dbReference type="SUPFAM" id="SSF103473">
    <property type="entry name" value="MFS general substrate transporter"/>
    <property type="match status" value="1"/>
</dbReference>
<dbReference type="InterPro" id="IPR036259">
    <property type="entry name" value="MFS_trans_sf"/>
</dbReference>
<dbReference type="AlphaFoldDB" id="A0A7Y9YJY6"/>
<feature type="transmembrane region" description="Helical" evidence="6">
    <location>
        <begin position="189"/>
        <end position="210"/>
    </location>
</feature>
<evidence type="ECO:0000256" key="6">
    <source>
        <dbReference type="SAM" id="Phobius"/>
    </source>
</evidence>
<keyword evidence="2 6" id="KW-0812">Transmembrane</keyword>
<evidence type="ECO:0000256" key="1">
    <source>
        <dbReference type="ARBA" id="ARBA00004651"/>
    </source>
</evidence>
<dbReference type="CDD" id="cd17321">
    <property type="entry name" value="MFS_MMR_MDR_like"/>
    <property type="match status" value="1"/>
</dbReference>
<evidence type="ECO:0000256" key="5">
    <source>
        <dbReference type="SAM" id="MobiDB-lite"/>
    </source>
</evidence>
<comment type="subcellular location">
    <subcellularLocation>
        <location evidence="1">Cell membrane</location>
        <topology evidence="1">Multi-pass membrane protein</topology>
    </subcellularLocation>
</comment>
<comment type="caution">
    <text evidence="8">The sequence shown here is derived from an EMBL/GenBank/DDBJ whole genome shotgun (WGS) entry which is preliminary data.</text>
</comment>
<feature type="region of interest" description="Disordered" evidence="5">
    <location>
        <begin position="1"/>
        <end position="23"/>
    </location>
</feature>
<protein>
    <submittedName>
        <fullName evidence="8">EmrB/QacA subfamily drug resistance transporter</fullName>
    </submittedName>
</protein>